<dbReference type="NCBIfam" id="TIGR01469">
    <property type="entry name" value="cobA_cysG_Cterm"/>
    <property type="match status" value="1"/>
</dbReference>
<dbReference type="InterPro" id="IPR014777">
    <property type="entry name" value="4pyrrole_Mease_sub1"/>
</dbReference>
<dbReference type="EMBL" id="CP146069">
    <property type="protein sequence ID" value="WWR45016.1"/>
    <property type="molecule type" value="Genomic_DNA"/>
</dbReference>
<dbReference type="Gene3D" id="3.40.1010.10">
    <property type="entry name" value="Cobalt-precorrin-4 Transmethylase, Domain 1"/>
    <property type="match status" value="1"/>
</dbReference>
<dbReference type="PANTHER" id="PTHR45790:SF3">
    <property type="entry name" value="S-ADENOSYL-L-METHIONINE-DEPENDENT UROPORPHYRINOGEN III METHYLTRANSFERASE, CHLOROPLASTIC"/>
    <property type="match status" value="1"/>
</dbReference>
<reference evidence="9 10" key="1">
    <citation type="submission" date="2023-10" db="EMBL/GenBank/DDBJ databases">
        <title>Roseovarius strain S88 nov., isolated from a marine algae.</title>
        <authorList>
            <person name="Lee M.W."/>
            <person name="Lee J.K."/>
            <person name="Kim J.M."/>
            <person name="Choi D.G."/>
            <person name="Baek J.H."/>
            <person name="Bayburt H."/>
            <person name="Jung J.J."/>
            <person name="Han D.M."/>
            <person name="Jeon C.O."/>
        </authorList>
    </citation>
    <scope>NUCLEOTIDE SEQUENCE [LARGE SCALE GENOMIC DNA]</scope>
    <source>
        <strain evidence="9 10">S88</strain>
    </source>
</reference>
<feature type="domain" description="Tetrapyrrole methylase" evidence="8">
    <location>
        <begin position="9"/>
        <end position="218"/>
    </location>
</feature>
<evidence type="ECO:0000256" key="2">
    <source>
        <dbReference type="ARBA" id="ARBA00012162"/>
    </source>
</evidence>
<dbReference type="GO" id="GO:0032259">
    <property type="term" value="P:methylation"/>
    <property type="evidence" value="ECO:0007669"/>
    <property type="project" value="UniProtKB-KW"/>
</dbReference>
<evidence type="ECO:0000256" key="4">
    <source>
        <dbReference type="ARBA" id="ARBA00022679"/>
    </source>
</evidence>
<evidence type="ECO:0000256" key="6">
    <source>
        <dbReference type="ARBA" id="ARBA00023244"/>
    </source>
</evidence>
<keyword evidence="3 9" id="KW-0489">Methyltransferase</keyword>
<evidence type="ECO:0000256" key="3">
    <source>
        <dbReference type="ARBA" id="ARBA00022603"/>
    </source>
</evidence>
<evidence type="ECO:0000259" key="8">
    <source>
        <dbReference type="Pfam" id="PF00590"/>
    </source>
</evidence>
<keyword evidence="4 9" id="KW-0808">Transferase</keyword>
<dbReference type="NCBIfam" id="NF004790">
    <property type="entry name" value="PRK06136.1"/>
    <property type="match status" value="1"/>
</dbReference>
<dbReference type="InterPro" id="IPR003043">
    <property type="entry name" value="Uropor_MeTrfase_CS"/>
</dbReference>
<dbReference type="PANTHER" id="PTHR45790">
    <property type="entry name" value="SIROHEME SYNTHASE-RELATED"/>
    <property type="match status" value="1"/>
</dbReference>
<accession>A0ABZ2HGD6</accession>
<comment type="similarity">
    <text evidence="1">Belongs to the precorrin methyltransferase family.</text>
</comment>
<dbReference type="Pfam" id="PF00590">
    <property type="entry name" value="TP_methylase"/>
    <property type="match status" value="1"/>
</dbReference>
<sequence length="261" mass="27606">MPAVHIQSHVYLIGAGPGDPDLLTVKALRLIETADVVVYDRLVSQPILNLVSPGAELIDVGKAPDHHPFPQPNINSLLVSLSHRFSKIVRLKGGDPYVFGRGSEEAEVLRDAGVAYTVVPGITSAQGIASTTGVPLTHRGLATGVRLVTGHCRAGHDLDLDWDGLADPDTTLVVYMGRGHAAEIARRLISGGLSADMPVMLVVDGTRPSEERHFTTLAGLGATAATIDKRRPTLMVIGRVVELADELAIPLEAELGRVGHG</sequence>
<evidence type="ECO:0000256" key="7">
    <source>
        <dbReference type="ARBA" id="ARBA00025705"/>
    </source>
</evidence>
<organism evidence="9 10">
    <name type="scientific">Roseovarius phycicola</name>
    <dbReference type="NCBI Taxonomy" id="3080976"/>
    <lineage>
        <taxon>Bacteria</taxon>
        <taxon>Pseudomonadati</taxon>
        <taxon>Pseudomonadota</taxon>
        <taxon>Alphaproteobacteria</taxon>
        <taxon>Rhodobacterales</taxon>
        <taxon>Roseobacteraceae</taxon>
        <taxon>Roseovarius</taxon>
    </lineage>
</organism>
<dbReference type="Gene3D" id="3.30.950.10">
    <property type="entry name" value="Methyltransferase, Cobalt-precorrin-4 Transmethylase, Domain 2"/>
    <property type="match status" value="1"/>
</dbReference>
<dbReference type="InterPro" id="IPR006366">
    <property type="entry name" value="CobA/CysG_C"/>
</dbReference>
<keyword evidence="5" id="KW-0949">S-adenosyl-L-methionine</keyword>
<evidence type="ECO:0000256" key="1">
    <source>
        <dbReference type="ARBA" id="ARBA00005879"/>
    </source>
</evidence>
<evidence type="ECO:0000313" key="9">
    <source>
        <dbReference type="EMBL" id="WWR45016.1"/>
    </source>
</evidence>
<dbReference type="InterPro" id="IPR000878">
    <property type="entry name" value="4pyrrol_Mease"/>
</dbReference>
<dbReference type="PROSITE" id="PS00839">
    <property type="entry name" value="SUMT_1"/>
    <property type="match status" value="1"/>
</dbReference>
<dbReference type="InterPro" id="IPR035996">
    <property type="entry name" value="4pyrrol_Methylase_sf"/>
</dbReference>
<comment type="pathway">
    <text evidence="7">Porphyrin-containing compound metabolism; siroheme biosynthesis; precorrin-2 from uroporphyrinogen III: step 1/1.</text>
</comment>
<gene>
    <name evidence="9" type="primary">cobA</name>
    <name evidence="9" type="ORF">RZ517_09265</name>
</gene>
<protein>
    <recommendedName>
        <fullName evidence="2">uroporphyrinogen-III C-methyltransferase</fullName>
        <ecNumber evidence="2">2.1.1.107</ecNumber>
    </recommendedName>
</protein>
<dbReference type="RefSeq" id="WP_338547836.1">
    <property type="nucleotide sequence ID" value="NZ_CP146069.1"/>
</dbReference>
<dbReference type="InterPro" id="IPR014776">
    <property type="entry name" value="4pyrrole_Mease_sub2"/>
</dbReference>
<evidence type="ECO:0000313" key="10">
    <source>
        <dbReference type="Proteomes" id="UP001364156"/>
    </source>
</evidence>
<dbReference type="SUPFAM" id="SSF53790">
    <property type="entry name" value="Tetrapyrrole methylase"/>
    <property type="match status" value="1"/>
</dbReference>
<keyword evidence="6" id="KW-0627">Porphyrin biosynthesis</keyword>
<dbReference type="CDD" id="cd11642">
    <property type="entry name" value="SUMT"/>
    <property type="match status" value="1"/>
</dbReference>
<keyword evidence="10" id="KW-1185">Reference proteome</keyword>
<evidence type="ECO:0000256" key="5">
    <source>
        <dbReference type="ARBA" id="ARBA00022691"/>
    </source>
</evidence>
<name>A0ABZ2HGD6_9RHOB</name>
<dbReference type="GO" id="GO:0004851">
    <property type="term" value="F:uroporphyrin-III C-methyltransferase activity"/>
    <property type="evidence" value="ECO:0007669"/>
    <property type="project" value="UniProtKB-EC"/>
</dbReference>
<dbReference type="InterPro" id="IPR050161">
    <property type="entry name" value="Siro_Cobalamin_biosynth"/>
</dbReference>
<proteinExistence type="inferred from homology"/>
<dbReference type="Proteomes" id="UP001364156">
    <property type="component" value="Chromosome"/>
</dbReference>
<dbReference type="EC" id="2.1.1.107" evidence="2"/>